<dbReference type="InterPro" id="IPR053842">
    <property type="entry name" value="NikA-like"/>
</dbReference>
<reference evidence="1" key="1">
    <citation type="journal article" date="2015" name="Nature">
        <title>Complex archaea that bridge the gap between prokaryotes and eukaryotes.</title>
        <authorList>
            <person name="Spang A."/>
            <person name="Saw J.H."/>
            <person name="Jorgensen S.L."/>
            <person name="Zaremba-Niedzwiedzka K."/>
            <person name="Martijn J."/>
            <person name="Lind A.E."/>
            <person name="van Eijk R."/>
            <person name="Schleper C."/>
            <person name="Guy L."/>
            <person name="Ettema T.J."/>
        </authorList>
    </citation>
    <scope>NUCLEOTIDE SEQUENCE</scope>
</reference>
<name>A0A0F9FV49_9ZZZZ</name>
<evidence type="ECO:0000313" key="1">
    <source>
        <dbReference type="EMBL" id="KKL55027.1"/>
    </source>
</evidence>
<comment type="caution">
    <text evidence="1">The sequence shown here is derived from an EMBL/GenBank/DDBJ whole genome shotgun (WGS) entry which is preliminary data.</text>
</comment>
<accession>A0A0F9FV49</accession>
<protein>
    <submittedName>
        <fullName evidence="1">Uncharacterized protein</fullName>
    </submittedName>
</protein>
<dbReference type="Pfam" id="PF21983">
    <property type="entry name" value="NikA-like"/>
    <property type="match status" value="1"/>
</dbReference>
<sequence>MKRDQRIGVNLNHDERELLEQIASASGLRLGEFLRTSAMSVPYQMARLHRAAREALAQFYAIRSETNPNAVRILAETYQCADSVSHRWSFLIV</sequence>
<dbReference type="EMBL" id="LAZR01030987">
    <property type="protein sequence ID" value="KKL55027.1"/>
    <property type="molecule type" value="Genomic_DNA"/>
</dbReference>
<proteinExistence type="predicted"/>
<gene>
    <name evidence="1" type="ORF">LCGC14_2259490</name>
</gene>
<dbReference type="AlphaFoldDB" id="A0A0F9FV49"/>
<organism evidence="1">
    <name type="scientific">marine sediment metagenome</name>
    <dbReference type="NCBI Taxonomy" id="412755"/>
    <lineage>
        <taxon>unclassified sequences</taxon>
        <taxon>metagenomes</taxon>
        <taxon>ecological metagenomes</taxon>
    </lineage>
</organism>